<dbReference type="GO" id="GO:0004497">
    <property type="term" value="F:monooxygenase activity"/>
    <property type="evidence" value="ECO:0007669"/>
    <property type="project" value="InterPro"/>
</dbReference>
<keyword evidence="1" id="KW-0812">Transmembrane</keyword>
<feature type="transmembrane region" description="Helical" evidence="1">
    <location>
        <begin position="6"/>
        <end position="23"/>
    </location>
</feature>
<comment type="caution">
    <text evidence="2">The sequence shown here is derived from an EMBL/GenBank/DDBJ whole genome shotgun (WGS) entry which is preliminary data.</text>
</comment>
<evidence type="ECO:0000313" key="3">
    <source>
        <dbReference type="Proteomes" id="UP000095767"/>
    </source>
</evidence>
<reference evidence="2 3" key="1">
    <citation type="submission" date="2016-09" db="EMBL/GenBank/DDBJ databases">
        <title>The draft genome of Dichanthelium oligosanthes: A C3 panicoid grass species.</title>
        <authorList>
            <person name="Studer A.J."/>
            <person name="Schnable J.C."/>
            <person name="Brutnell T.P."/>
        </authorList>
    </citation>
    <scope>NUCLEOTIDE SEQUENCE [LARGE SCALE GENOMIC DNA]</scope>
    <source>
        <strain evidence="3">cv. Kellogg 1175</strain>
        <tissue evidence="2">Leaf</tissue>
    </source>
</reference>
<dbReference type="GO" id="GO:0020037">
    <property type="term" value="F:heme binding"/>
    <property type="evidence" value="ECO:0007669"/>
    <property type="project" value="InterPro"/>
</dbReference>
<dbReference type="EMBL" id="LWDX02019626">
    <property type="protein sequence ID" value="OEL33201.1"/>
    <property type="molecule type" value="Genomic_DNA"/>
</dbReference>
<protein>
    <submittedName>
        <fullName evidence="2">Uncharacterized protein</fullName>
    </submittedName>
</protein>
<keyword evidence="1" id="KW-1133">Transmembrane helix</keyword>
<dbReference type="SUPFAM" id="SSF48264">
    <property type="entry name" value="Cytochrome P450"/>
    <property type="match status" value="1"/>
</dbReference>
<evidence type="ECO:0000256" key="1">
    <source>
        <dbReference type="SAM" id="Phobius"/>
    </source>
</evidence>
<dbReference type="OrthoDB" id="1055148at2759"/>
<sequence>MDITISAMWFVIALVFIITVIMTKVARGGTRFHPVCNRPPPPVVNCDSIIGLLHMLCTKGLQAVILDQYTKSGSVFTISLFGQKVTLLVGPEVSRSFFSQGLDSDLSPINLEFTVPMIGKDVGYGLDANVARIEQSRFNSDSLKPSNLRSHVGPMIQEVEVRI</sequence>
<dbReference type="Gene3D" id="1.10.630.10">
    <property type="entry name" value="Cytochrome P450"/>
    <property type="match status" value="1"/>
</dbReference>
<evidence type="ECO:0000313" key="2">
    <source>
        <dbReference type="EMBL" id="OEL33201.1"/>
    </source>
</evidence>
<organism evidence="2 3">
    <name type="scientific">Dichanthelium oligosanthes</name>
    <dbReference type="NCBI Taxonomy" id="888268"/>
    <lineage>
        <taxon>Eukaryota</taxon>
        <taxon>Viridiplantae</taxon>
        <taxon>Streptophyta</taxon>
        <taxon>Embryophyta</taxon>
        <taxon>Tracheophyta</taxon>
        <taxon>Spermatophyta</taxon>
        <taxon>Magnoliopsida</taxon>
        <taxon>Liliopsida</taxon>
        <taxon>Poales</taxon>
        <taxon>Poaceae</taxon>
        <taxon>PACMAD clade</taxon>
        <taxon>Panicoideae</taxon>
        <taxon>Panicodae</taxon>
        <taxon>Paniceae</taxon>
        <taxon>Dichantheliinae</taxon>
        <taxon>Dichanthelium</taxon>
    </lineage>
</organism>
<dbReference type="Proteomes" id="UP000095767">
    <property type="component" value="Unassembled WGS sequence"/>
</dbReference>
<dbReference type="STRING" id="888268.A0A1E5W724"/>
<dbReference type="GO" id="GO:0005506">
    <property type="term" value="F:iron ion binding"/>
    <property type="evidence" value="ECO:0007669"/>
    <property type="project" value="InterPro"/>
</dbReference>
<accession>A0A1E5W724</accession>
<dbReference type="InterPro" id="IPR036396">
    <property type="entry name" value="Cyt_P450_sf"/>
</dbReference>
<name>A0A1E5W724_9POAL</name>
<keyword evidence="1" id="KW-0472">Membrane</keyword>
<proteinExistence type="predicted"/>
<gene>
    <name evidence="2" type="ORF">BAE44_0005779</name>
</gene>
<dbReference type="GO" id="GO:0016705">
    <property type="term" value="F:oxidoreductase activity, acting on paired donors, with incorporation or reduction of molecular oxygen"/>
    <property type="evidence" value="ECO:0007669"/>
    <property type="project" value="InterPro"/>
</dbReference>
<keyword evidence="3" id="KW-1185">Reference proteome</keyword>
<dbReference type="AlphaFoldDB" id="A0A1E5W724"/>